<dbReference type="RefSeq" id="WP_151534729.1">
    <property type="nucleotide sequence ID" value="NZ_WBOS01000003.1"/>
</dbReference>
<dbReference type="EMBL" id="WBOS01000003">
    <property type="protein sequence ID" value="KAB2336774.1"/>
    <property type="molecule type" value="Genomic_DNA"/>
</dbReference>
<sequence>MFYKLRLVKGIVYPSYLNYQLSQAEKIQGLWKRIILLICSSGFLALLTAFFGIGNEILSKDLLTLPSSDFESIKLLFAFGKTLWGLLFAVFMLFLPALFFWTVTEIPYTKLLSTQTFILFILLIGKAVHLLFALLLGIDLFSSPLSLGVIIQYVTNNELLITLFGSISVFHIWAIYLQYTYIKKMTEKEPRVIFSLVMVAYLFLLIISTLLHYTNIEGLL</sequence>
<feature type="transmembrane region" description="Helical" evidence="1">
    <location>
        <begin position="83"/>
        <end position="104"/>
    </location>
</feature>
<keyword evidence="3" id="KW-1185">Reference proteome</keyword>
<keyword evidence="1" id="KW-1133">Transmembrane helix</keyword>
<gene>
    <name evidence="2" type="ORF">F7731_10505</name>
</gene>
<feature type="transmembrane region" description="Helical" evidence="1">
    <location>
        <begin position="34"/>
        <end position="53"/>
    </location>
</feature>
<keyword evidence="1" id="KW-0812">Transmembrane</keyword>
<evidence type="ECO:0008006" key="4">
    <source>
        <dbReference type="Google" id="ProtNLM"/>
    </source>
</evidence>
<keyword evidence="1" id="KW-0472">Membrane</keyword>
<name>A0A6L3V6A9_9BACI</name>
<evidence type="ECO:0000256" key="1">
    <source>
        <dbReference type="SAM" id="Phobius"/>
    </source>
</evidence>
<accession>A0A6L3V6A9</accession>
<evidence type="ECO:0000313" key="3">
    <source>
        <dbReference type="Proteomes" id="UP000481030"/>
    </source>
</evidence>
<comment type="caution">
    <text evidence="2">The sequence shown here is derived from an EMBL/GenBank/DDBJ whole genome shotgun (WGS) entry which is preliminary data.</text>
</comment>
<dbReference type="AlphaFoldDB" id="A0A6L3V6A9"/>
<feature type="transmembrane region" description="Helical" evidence="1">
    <location>
        <begin position="191"/>
        <end position="213"/>
    </location>
</feature>
<dbReference type="OrthoDB" id="2455856at2"/>
<feature type="transmembrane region" description="Helical" evidence="1">
    <location>
        <begin position="158"/>
        <end position="179"/>
    </location>
</feature>
<dbReference type="Proteomes" id="UP000481030">
    <property type="component" value="Unassembled WGS sequence"/>
</dbReference>
<organism evidence="2 3">
    <name type="scientific">Cytobacillus depressus</name>
    <dbReference type="NCBI Taxonomy" id="1602942"/>
    <lineage>
        <taxon>Bacteria</taxon>
        <taxon>Bacillati</taxon>
        <taxon>Bacillota</taxon>
        <taxon>Bacilli</taxon>
        <taxon>Bacillales</taxon>
        <taxon>Bacillaceae</taxon>
        <taxon>Cytobacillus</taxon>
    </lineage>
</organism>
<protein>
    <recommendedName>
        <fullName evidence="4">Yip1 domain-containing protein</fullName>
    </recommendedName>
</protein>
<feature type="transmembrane region" description="Helical" evidence="1">
    <location>
        <begin position="116"/>
        <end position="138"/>
    </location>
</feature>
<evidence type="ECO:0000313" key="2">
    <source>
        <dbReference type="EMBL" id="KAB2336774.1"/>
    </source>
</evidence>
<reference evidence="2 3" key="1">
    <citation type="journal article" date="2016" name="Antonie Van Leeuwenhoek">
        <title>Bacillus depressus sp. nov., isolated from soil of a sunflower field.</title>
        <authorList>
            <person name="Wei X."/>
            <person name="Xin D."/>
            <person name="Xin Y."/>
            <person name="Zhang H."/>
            <person name="Wang T."/>
            <person name="Zhang J."/>
        </authorList>
    </citation>
    <scope>NUCLEOTIDE SEQUENCE [LARGE SCALE GENOMIC DNA]</scope>
    <source>
        <strain evidence="2 3">BZ1</strain>
    </source>
</reference>
<proteinExistence type="predicted"/>